<keyword evidence="6" id="KW-1185">Reference proteome</keyword>
<evidence type="ECO:0000313" key="6">
    <source>
        <dbReference type="Proteomes" id="UP001595075"/>
    </source>
</evidence>
<accession>A0ABR4CV30</accession>
<dbReference type="PRINTS" id="PR00080">
    <property type="entry name" value="SDRFAMILY"/>
</dbReference>
<dbReference type="PRINTS" id="PR00081">
    <property type="entry name" value="GDHRDH"/>
</dbReference>
<evidence type="ECO:0000256" key="2">
    <source>
        <dbReference type="ARBA" id="ARBA00022857"/>
    </source>
</evidence>
<name>A0ABR4CV30_9HELO</name>
<comment type="similarity">
    <text evidence="1">Belongs to the short-chain dehydrogenases/reductases (SDR) family.</text>
</comment>
<protein>
    <submittedName>
        <fullName evidence="5">Uncharacterized protein</fullName>
    </submittedName>
</protein>
<organism evidence="5 6">
    <name type="scientific">Oculimacula yallundae</name>
    <dbReference type="NCBI Taxonomy" id="86028"/>
    <lineage>
        <taxon>Eukaryota</taxon>
        <taxon>Fungi</taxon>
        <taxon>Dikarya</taxon>
        <taxon>Ascomycota</taxon>
        <taxon>Pezizomycotina</taxon>
        <taxon>Leotiomycetes</taxon>
        <taxon>Helotiales</taxon>
        <taxon>Ploettnerulaceae</taxon>
        <taxon>Oculimacula</taxon>
    </lineage>
</organism>
<sequence>MAGSDSQFEKGHTIPVSHQEAPGKQHQMAGQAPVNDQLPTSSGGYQTYLAAGKLKGKKALITGGDSGIGRAVAILYAMEGAQSTIVYLPEEEKDAQETKKLVEEKGGKLGLIQADLREAKRCKEVVEEAVKGMGGIDILVLNHGYQMMKETIDELSEDQWVNTFNTNIHPFFYLSKYTLPHLSRGSTIITCASVNHYIGRPDLLDYTSTKGAIVAFTRALSNQQISNGIRINAVCPGPIWTPLIPATMNEKAQKEFTSPMGRPGQPSEVATCFVFLASADSSFMSGQSLHPNGGVIVGS</sequence>
<dbReference type="Gene3D" id="3.40.50.720">
    <property type="entry name" value="NAD(P)-binding Rossmann-like Domain"/>
    <property type="match status" value="1"/>
</dbReference>
<dbReference type="Proteomes" id="UP001595075">
    <property type="component" value="Unassembled WGS sequence"/>
</dbReference>
<dbReference type="SUPFAM" id="SSF51735">
    <property type="entry name" value="NAD(P)-binding Rossmann-fold domains"/>
    <property type="match status" value="1"/>
</dbReference>
<dbReference type="PANTHER" id="PTHR48107">
    <property type="entry name" value="NADPH-DEPENDENT ALDEHYDE REDUCTASE-LIKE PROTEIN, CHLOROPLASTIC-RELATED"/>
    <property type="match status" value="1"/>
</dbReference>
<evidence type="ECO:0000256" key="3">
    <source>
        <dbReference type="ARBA" id="ARBA00023002"/>
    </source>
</evidence>
<dbReference type="InterPro" id="IPR036291">
    <property type="entry name" value="NAD(P)-bd_dom_sf"/>
</dbReference>
<evidence type="ECO:0000313" key="5">
    <source>
        <dbReference type="EMBL" id="KAL2073754.1"/>
    </source>
</evidence>
<gene>
    <name evidence="5" type="ORF">VTL71DRAFT_11080</name>
</gene>
<dbReference type="EMBL" id="JAZHXI010000003">
    <property type="protein sequence ID" value="KAL2073754.1"/>
    <property type="molecule type" value="Genomic_DNA"/>
</dbReference>
<keyword evidence="3" id="KW-0560">Oxidoreductase</keyword>
<dbReference type="InterPro" id="IPR020904">
    <property type="entry name" value="Sc_DH/Rdtase_CS"/>
</dbReference>
<dbReference type="PANTHER" id="PTHR48107:SF26">
    <property type="entry name" value="OXIDOREDUCTASE, SHORT-CHAIN DEHYDROGENASE_REDUCTASE FAMILY (AFU_ORTHOLOGUE AFUA_4G05870)"/>
    <property type="match status" value="1"/>
</dbReference>
<proteinExistence type="inferred from homology"/>
<evidence type="ECO:0000256" key="4">
    <source>
        <dbReference type="SAM" id="MobiDB-lite"/>
    </source>
</evidence>
<evidence type="ECO:0000256" key="1">
    <source>
        <dbReference type="ARBA" id="ARBA00006484"/>
    </source>
</evidence>
<feature type="region of interest" description="Disordered" evidence="4">
    <location>
        <begin position="18"/>
        <end position="39"/>
    </location>
</feature>
<reference evidence="5 6" key="1">
    <citation type="journal article" date="2024" name="Commun. Biol.">
        <title>Comparative genomic analysis of thermophilic fungi reveals convergent evolutionary adaptations and gene losses.</title>
        <authorList>
            <person name="Steindorff A.S."/>
            <person name="Aguilar-Pontes M.V."/>
            <person name="Robinson A.J."/>
            <person name="Andreopoulos B."/>
            <person name="LaButti K."/>
            <person name="Kuo A."/>
            <person name="Mondo S."/>
            <person name="Riley R."/>
            <person name="Otillar R."/>
            <person name="Haridas S."/>
            <person name="Lipzen A."/>
            <person name="Grimwood J."/>
            <person name="Schmutz J."/>
            <person name="Clum A."/>
            <person name="Reid I.D."/>
            <person name="Moisan M.C."/>
            <person name="Butler G."/>
            <person name="Nguyen T.T.M."/>
            <person name="Dewar K."/>
            <person name="Conant G."/>
            <person name="Drula E."/>
            <person name="Henrissat B."/>
            <person name="Hansel C."/>
            <person name="Singer S."/>
            <person name="Hutchinson M.I."/>
            <person name="de Vries R.P."/>
            <person name="Natvig D.O."/>
            <person name="Powell A.J."/>
            <person name="Tsang A."/>
            <person name="Grigoriev I.V."/>
        </authorList>
    </citation>
    <scope>NUCLEOTIDE SEQUENCE [LARGE SCALE GENOMIC DNA]</scope>
    <source>
        <strain evidence="5 6">CBS 494.80</strain>
    </source>
</reference>
<dbReference type="Pfam" id="PF13561">
    <property type="entry name" value="adh_short_C2"/>
    <property type="match status" value="1"/>
</dbReference>
<keyword evidence="2" id="KW-0521">NADP</keyword>
<comment type="caution">
    <text evidence="5">The sequence shown here is derived from an EMBL/GenBank/DDBJ whole genome shotgun (WGS) entry which is preliminary data.</text>
</comment>
<dbReference type="PROSITE" id="PS00061">
    <property type="entry name" value="ADH_SHORT"/>
    <property type="match status" value="1"/>
</dbReference>
<dbReference type="InterPro" id="IPR002347">
    <property type="entry name" value="SDR_fam"/>
</dbReference>